<feature type="domain" description="GP-PDE" evidence="1">
    <location>
        <begin position="17"/>
        <end position="196"/>
    </location>
</feature>
<dbReference type="EMBL" id="UINC01139444">
    <property type="protein sequence ID" value="SVD25994.1"/>
    <property type="molecule type" value="Genomic_DNA"/>
</dbReference>
<dbReference type="AlphaFoldDB" id="A0A382TVB0"/>
<evidence type="ECO:0000259" key="1">
    <source>
        <dbReference type="PROSITE" id="PS51704"/>
    </source>
</evidence>
<reference evidence="2" key="1">
    <citation type="submission" date="2018-05" db="EMBL/GenBank/DDBJ databases">
        <authorList>
            <person name="Lanie J.A."/>
            <person name="Ng W.-L."/>
            <person name="Kazmierczak K.M."/>
            <person name="Andrzejewski T.M."/>
            <person name="Davidsen T.M."/>
            <person name="Wayne K.J."/>
            <person name="Tettelin H."/>
            <person name="Glass J.I."/>
            <person name="Rusch D."/>
            <person name="Podicherti R."/>
            <person name="Tsui H.-C.T."/>
            <person name="Winkler M.E."/>
        </authorList>
    </citation>
    <scope>NUCLEOTIDE SEQUENCE</scope>
</reference>
<feature type="non-terminal residue" evidence="2">
    <location>
        <position position="196"/>
    </location>
</feature>
<dbReference type="PANTHER" id="PTHR46211:SF14">
    <property type="entry name" value="GLYCEROPHOSPHODIESTER PHOSPHODIESTERASE"/>
    <property type="match status" value="1"/>
</dbReference>
<dbReference type="GO" id="GO:0006629">
    <property type="term" value="P:lipid metabolic process"/>
    <property type="evidence" value="ECO:0007669"/>
    <property type="project" value="InterPro"/>
</dbReference>
<gene>
    <name evidence="2" type="ORF">METZ01_LOCUS378848</name>
</gene>
<dbReference type="SUPFAM" id="SSF51695">
    <property type="entry name" value="PLC-like phosphodiesterases"/>
    <property type="match status" value="1"/>
</dbReference>
<sequence>MTHGNSAKSPKALDKRFRNIAHRGASGYAPENTMAAFRLAVEMGCTEVETDTHLSADGELVLLHDATLDRTTDGTGTPSDYTLDELKQLDAGSWLTPDPESPFRWRRDYHGERLITLSELFAEFGDRLTYHVELKDRAEGIAEAVVDAVRHFGLKESVFVTDFDRSDLLRHAVSLLSGLRSALAPRQALLADSIAA</sequence>
<dbReference type="InterPro" id="IPR017946">
    <property type="entry name" value="PLC-like_Pdiesterase_TIM-brl"/>
</dbReference>
<evidence type="ECO:0000313" key="2">
    <source>
        <dbReference type="EMBL" id="SVD25994.1"/>
    </source>
</evidence>
<dbReference type="GO" id="GO:0008081">
    <property type="term" value="F:phosphoric diester hydrolase activity"/>
    <property type="evidence" value="ECO:0007669"/>
    <property type="project" value="InterPro"/>
</dbReference>
<dbReference type="Gene3D" id="3.20.20.190">
    <property type="entry name" value="Phosphatidylinositol (PI) phosphodiesterase"/>
    <property type="match status" value="1"/>
</dbReference>
<proteinExistence type="predicted"/>
<dbReference type="Pfam" id="PF03009">
    <property type="entry name" value="GDPD"/>
    <property type="match status" value="1"/>
</dbReference>
<dbReference type="PANTHER" id="PTHR46211">
    <property type="entry name" value="GLYCEROPHOSPHORYL DIESTER PHOSPHODIESTERASE"/>
    <property type="match status" value="1"/>
</dbReference>
<protein>
    <recommendedName>
        <fullName evidence="1">GP-PDE domain-containing protein</fullName>
    </recommendedName>
</protein>
<accession>A0A382TVB0</accession>
<organism evidence="2">
    <name type="scientific">marine metagenome</name>
    <dbReference type="NCBI Taxonomy" id="408172"/>
    <lineage>
        <taxon>unclassified sequences</taxon>
        <taxon>metagenomes</taxon>
        <taxon>ecological metagenomes</taxon>
    </lineage>
</organism>
<name>A0A382TVB0_9ZZZZ</name>
<dbReference type="InterPro" id="IPR030395">
    <property type="entry name" value="GP_PDE_dom"/>
</dbReference>
<dbReference type="PROSITE" id="PS51704">
    <property type="entry name" value="GP_PDE"/>
    <property type="match status" value="1"/>
</dbReference>